<feature type="transmembrane region" description="Helical" evidence="8">
    <location>
        <begin position="246"/>
        <end position="268"/>
    </location>
</feature>
<feature type="transmembrane region" description="Helical" evidence="8">
    <location>
        <begin position="99"/>
        <end position="117"/>
    </location>
</feature>
<evidence type="ECO:0000256" key="2">
    <source>
        <dbReference type="ARBA" id="ARBA00022448"/>
    </source>
</evidence>
<dbReference type="Pfam" id="PF07690">
    <property type="entry name" value="MFS_1"/>
    <property type="match status" value="1"/>
</dbReference>
<keyword evidence="3" id="KW-1003">Cell membrane</keyword>
<keyword evidence="2" id="KW-0813">Transport</keyword>
<dbReference type="STRING" id="1414854.GQ61_04600"/>
<keyword evidence="11" id="KW-1185">Reference proteome</keyword>
<organism evidence="10 11">
    <name type="scientific">Candidatus Nucleicultrix amoebiphila FS5</name>
    <dbReference type="NCBI Taxonomy" id="1414854"/>
    <lineage>
        <taxon>Bacteria</taxon>
        <taxon>Pseudomonadati</taxon>
        <taxon>Pseudomonadota</taxon>
        <taxon>Alphaproteobacteria</taxon>
        <taxon>Holosporales</taxon>
        <taxon>Candidatus Nucleicultricaceae</taxon>
        <taxon>Candidatus Nucleicultrix</taxon>
    </lineage>
</organism>
<feature type="transmembrane region" description="Helical" evidence="8">
    <location>
        <begin position="313"/>
        <end position="335"/>
    </location>
</feature>
<evidence type="ECO:0000256" key="8">
    <source>
        <dbReference type="SAM" id="Phobius"/>
    </source>
</evidence>
<dbReference type="InterPro" id="IPR036259">
    <property type="entry name" value="MFS_trans_sf"/>
</dbReference>
<dbReference type="OrthoDB" id="975789at2"/>
<feature type="transmembrane region" description="Helical" evidence="8">
    <location>
        <begin position="166"/>
        <end position="189"/>
    </location>
</feature>
<dbReference type="InterPro" id="IPR051084">
    <property type="entry name" value="H+-coupled_symporters"/>
</dbReference>
<feature type="transmembrane region" description="Helical" evidence="8">
    <location>
        <begin position="288"/>
        <end position="306"/>
    </location>
</feature>
<dbReference type="PANTHER" id="PTHR43528:SF1">
    <property type="entry name" value="ALPHA-KETOGLUTARATE PERMEASE"/>
    <property type="match status" value="1"/>
</dbReference>
<evidence type="ECO:0000256" key="7">
    <source>
        <dbReference type="ARBA" id="ARBA00023136"/>
    </source>
</evidence>
<dbReference type="PROSITE" id="PS50850">
    <property type="entry name" value="MFS"/>
    <property type="match status" value="1"/>
</dbReference>
<dbReference type="PANTHER" id="PTHR43528">
    <property type="entry name" value="ALPHA-KETOGLUTARATE PERMEASE"/>
    <property type="match status" value="1"/>
</dbReference>
<feature type="transmembrane region" description="Helical" evidence="8">
    <location>
        <begin position="341"/>
        <end position="363"/>
    </location>
</feature>
<feature type="domain" description="Major facilitator superfamily (MFS) profile" evidence="9">
    <location>
        <begin position="27"/>
        <end position="430"/>
    </location>
</feature>
<dbReference type="InterPro" id="IPR020846">
    <property type="entry name" value="MFS_dom"/>
</dbReference>
<gene>
    <name evidence="10" type="ORF">GQ61_04600</name>
</gene>
<feature type="transmembrane region" description="Helical" evidence="8">
    <location>
        <begin position="63"/>
        <end position="87"/>
    </location>
</feature>
<keyword evidence="5" id="KW-0769">Symport</keyword>
<feature type="transmembrane region" description="Helical" evidence="8">
    <location>
        <begin position="408"/>
        <end position="426"/>
    </location>
</feature>
<dbReference type="GO" id="GO:0015293">
    <property type="term" value="F:symporter activity"/>
    <property type="evidence" value="ECO:0007669"/>
    <property type="project" value="UniProtKB-KW"/>
</dbReference>
<dbReference type="Gene3D" id="1.20.1250.20">
    <property type="entry name" value="MFS general substrate transporter like domains"/>
    <property type="match status" value="2"/>
</dbReference>
<reference evidence="10 11" key="1">
    <citation type="submission" date="2014-06" db="EMBL/GenBank/DDBJ databases">
        <title>The genome of the endonuclear symbiont Nucleicultrix amoebiphila.</title>
        <authorList>
            <person name="Schulz F."/>
            <person name="Horn M."/>
        </authorList>
    </citation>
    <scope>NUCLEOTIDE SEQUENCE [LARGE SCALE GENOMIC DNA]</scope>
    <source>
        <strain evidence="10 11">FS5</strain>
    </source>
</reference>
<evidence type="ECO:0000256" key="5">
    <source>
        <dbReference type="ARBA" id="ARBA00022847"/>
    </source>
</evidence>
<name>A0A1W6N4E8_9PROT</name>
<evidence type="ECO:0000313" key="11">
    <source>
        <dbReference type="Proteomes" id="UP000237351"/>
    </source>
</evidence>
<evidence type="ECO:0000313" key="10">
    <source>
        <dbReference type="EMBL" id="ARN84702.1"/>
    </source>
</evidence>
<dbReference type="InterPro" id="IPR011701">
    <property type="entry name" value="MFS"/>
</dbReference>
<dbReference type="AlphaFoldDB" id="A0A1W6N4E8"/>
<dbReference type="Proteomes" id="UP000237351">
    <property type="component" value="Chromosome"/>
</dbReference>
<keyword evidence="7 8" id="KW-0472">Membrane</keyword>
<feature type="transmembrane region" description="Helical" evidence="8">
    <location>
        <begin position="195"/>
        <end position="214"/>
    </location>
</feature>
<dbReference type="EMBL" id="CP008743">
    <property type="protein sequence ID" value="ARN84702.1"/>
    <property type="molecule type" value="Genomic_DNA"/>
</dbReference>
<keyword evidence="6 8" id="KW-1133">Transmembrane helix</keyword>
<proteinExistence type="predicted"/>
<dbReference type="KEGG" id="naf:GQ61_04600"/>
<evidence type="ECO:0000256" key="6">
    <source>
        <dbReference type="ARBA" id="ARBA00022989"/>
    </source>
</evidence>
<evidence type="ECO:0000256" key="1">
    <source>
        <dbReference type="ARBA" id="ARBA00004651"/>
    </source>
</evidence>
<sequence length="444" mass="49517">MLAEEIEMTTIYSDTITYHSKVYGRKHRYSIIIGNLLEHFDSSLYGFLAPILGKLFFPNFSPLYQLILTYSVFAVTFIARPLGGVFFSKLTYRYGPLKALSWTLIGVALATGLMGLIPGAEQIGILAPILLVSTRFFQSFCAAGENTIAGYYLIEKCQKHQQVPLTSIYQSSTVLGILAASSLSALIVASPDSQNLWRIPFIIGFLVGLCGLWMRFQLKDDRPLSAFNIALPYGAFLKRIKANYKLIICFIPIYGLSYLTYSFIFVFLNPYLPQISSLSLPSLMNQSSSLLWLDALIMPLVALTIRQLNWQRVMIGCALLFLVSTCALLGFFQGLSLMEVFIWRALMVIGGVGFSAALIPWAASIFPDQDKYLIHSISYAIGSETFGRTTPAICLWIYSLTNHPSSPLLYVAGVIFMTFCCFGYLYRTSENQSVDASQFSLDKL</sequence>
<comment type="subcellular location">
    <subcellularLocation>
        <location evidence="1">Cell membrane</location>
        <topology evidence="1">Multi-pass membrane protein</topology>
    </subcellularLocation>
</comment>
<feature type="transmembrane region" description="Helical" evidence="8">
    <location>
        <begin position="137"/>
        <end position="154"/>
    </location>
</feature>
<evidence type="ECO:0000259" key="9">
    <source>
        <dbReference type="PROSITE" id="PS50850"/>
    </source>
</evidence>
<protein>
    <recommendedName>
        <fullName evidence="9">Major facilitator superfamily (MFS) profile domain-containing protein</fullName>
    </recommendedName>
</protein>
<accession>A0A1W6N4E8</accession>
<evidence type="ECO:0000256" key="3">
    <source>
        <dbReference type="ARBA" id="ARBA00022475"/>
    </source>
</evidence>
<dbReference type="GO" id="GO:0005886">
    <property type="term" value="C:plasma membrane"/>
    <property type="evidence" value="ECO:0007669"/>
    <property type="project" value="UniProtKB-SubCell"/>
</dbReference>
<evidence type="ECO:0000256" key="4">
    <source>
        <dbReference type="ARBA" id="ARBA00022692"/>
    </source>
</evidence>
<dbReference type="SUPFAM" id="SSF103473">
    <property type="entry name" value="MFS general substrate transporter"/>
    <property type="match status" value="1"/>
</dbReference>
<keyword evidence="4 8" id="KW-0812">Transmembrane</keyword>